<evidence type="ECO:0000256" key="2">
    <source>
        <dbReference type="ARBA" id="ARBA00024190"/>
    </source>
</evidence>
<feature type="compositionally biased region" description="Basic residues" evidence="4">
    <location>
        <begin position="834"/>
        <end position="844"/>
    </location>
</feature>
<feature type="domain" description="PIH1D1/2/3 CS-like" evidence="6">
    <location>
        <begin position="261"/>
        <end position="361"/>
    </location>
</feature>
<evidence type="ECO:0000256" key="3">
    <source>
        <dbReference type="HAMAP-Rule" id="MF_03069"/>
    </source>
</evidence>
<organism evidence="7 8">
    <name type="scientific">Aphis craccivora</name>
    <name type="common">Cowpea aphid</name>
    <dbReference type="NCBI Taxonomy" id="307492"/>
    <lineage>
        <taxon>Eukaryota</taxon>
        <taxon>Metazoa</taxon>
        <taxon>Ecdysozoa</taxon>
        <taxon>Arthropoda</taxon>
        <taxon>Hexapoda</taxon>
        <taxon>Insecta</taxon>
        <taxon>Pterygota</taxon>
        <taxon>Neoptera</taxon>
        <taxon>Paraneoptera</taxon>
        <taxon>Hemiptera</taxon>
        <taxon>Sternorrhyncha</taxon>
        <taxon>Aphidomorpha</taxon>
        <taxon>Aphidoidea</taxon>
        <taxon>Aphididae</taxon>
        <taxon>Aphidini</taxon>
        <taxon>Aphis</taxon>
        <taxon>Aphis</taxon>
    </lineage>
</organism>
<dbReference type="EMBL" id="VUJU01002553">
    <property type="protein sequence ID" value="KAF0760877.1"/>
    <property type="molecule type" value="Genomic_DNA"/>
</dbReference>
<sequence>MVSFYPRRRLQPKTSSIRAMNDAAGGRQTKLEDLDITKQELDNIGEALKNEQFRKLLCEYVDEINDPENRAQYEREVEQYELERGTSVTFVRPQPGYVLKTSANGERKVFVNLCCCDVVQKPISRSGSGGDHWSLPHCLSPVRQDYDKAHKPCDVYDVVFHPDALELTKHGKSFKDMVEDTALSMIEKNNTVVLDKANIKYPKIAFKGVARSLVIRKPIKDFQPSPDQQTSELPGCPYQPPVDRPVQHHDLGSLKQKSLFTVPKYIIKYRNDIDIQEHGYNMHCKMNAVIPKELIIEINLPLLDSSANVELDVLPKTLKLICQKPSKYKLDINLPYSVLEEEGNATFDQSTKKLIIRLPVLRKEPSLEYVKHLVSEVETSKDENGHDFDVANSHLDKNVIDRETSIDDQDCNTKNVNKVIVPNGNDNVNTNDLKDNTVYNNYNNNNITENDVHYILPEHEFIFENKCFLTLNVKNVDPTSIDVIVVKDKNLISGKFHSIGSGFFPLWYAFCLKIPSETSLLKSDVNVLPSDNNVIINFSIHFVPDNNQYWYGLNQDNLIMQCIKMETLKENSKPLTNGVKIPPNDSDDDNDDDDDVFDNSKEDESNAQKQQSIKKNDDSYQCKDKNVKATKEKKKKKKGKKIQKSNAIPIAIASSLPESRKTIDFIPGSLPIEFNNNRPTIRGILKKRALSECSNTDDINLSPRIYSSSVDNVDTESSDVLGSSLNDFSSKKTVRFNDHVIEKKINFNISIAAQAKKHRQRQQRKRNIREYNTPSESEASEAEDRAYGPLNVVSESEETSVSESSAGEMSDDNSNGPKTTISSKVTVVADSKKDHKRRKSKSARKNASLAKQASTNNLIFPIEY</sequence>
<feature type="domain" description="PIH1 N-terminal" evidence="5">
    <location>
        <begin position="64"/>
        <end position="220"/>
    </location>
</feature>
<protein>
    <recommendedName>
        <fullName evidence="3">Protein kintoun</fullName>
    </recommendedName>
    <alternativeName>
        <fullName evidence="3">Dynein assembly factor 2, axonemal homolog</fullName>
    </alternativeName>
</protein>
<proteinExistence type="inferred from homology"/>
<dbReference type="GO" id="GO:0070286">
    <property type="term" value="P:axonemal dynein complex assembly"/>
    <property type="evidence" value="ECO:0007669"/>
    <property type="project" value="UniProtKB-UniRule"/>
</dbReference>
<reference evidence="7 8" key="1">
    <citation type="submission" date="2019-08" db="EMBL/GenBank/DDBJ databases">
        <title>Whole genome of Aphis craccivora.</title>
        <authorList>
            <person name="Voronova N.V."/>
            <person name="Shulinski R.S."/>
            <person name="Bandarenka Y.V."/>
            <person name="Zhorov D.G."/>
            <person name="Warner D."/>
        </authorList>
    </citation>
    <scope>NUCLEOTIDE SEQUENCE [LARGE SCALE GENOMIC DNA]</scope>
    <source>
        <strain evidence="7">180601</strain>
        <tissue evidence="7">Whole Body</tissue>
    </source>
</reference>
<dbReference type="PANTHER" id="PTHR22997">
    <property type="entry name" value="PIH1 DOMAIN-CONTAINING PROTEIN 1"/>
    <property type="match status" value="1"/>
</dbReference>
<evidence type="ECO:0000313" key="8">
    <source>
        <dbReference type="Proteomes" id="UP000478052"/>
    </source>
</evidence>
<evidence type="ECO:0000256" key="4">
    <source>
        <dbReference type="SAM" id="MobiDB-lite"/>
    </source>
</evidence>
<dbReference type="InterPro" id="IPR012981">
    <property type="entry name" value="PIH1_N"/>
</dbReference>
<comment type="subcellular location">
    <subcellularLocation>
        <location evidence="3">Cytoplasm</location>
    </subcellularLocation>
    <subcellularLocation>
        <location evidence="2">Dynein axonemal particle</location>
    </subcellularLocation>
</comment>
<dbReference type="Proteomes" id="UP000478052">
    <property type="component" value="Unassembled WGS sequence"/>
</dbReference>
<comment type="similarity">
    <text evidence="3">Belongs to the PIH1 family. Kintoun subfamily.</text>
</comment>
<comment type="caution">
    <text evidence="7">The sequence shown here is derived from an EMBL/GenBank/DDBJ whole genome shotgun (WGS) entry which is preliminary data.</text>
</comment>
<feature type="compositionally biased region" description="Polar residues" evidence="4">
    <location>
        <begin position="812"/>
        <end position="825"/>
    </location>
</feature>
<gene>
    <name evidence="7" type="ORF">FWK35_00006928</name>
</gene>
<keyword evidence="8" id="KW-1185">Reference proteome</keyword>
<feature type="compositionally biased region" description="Basic residues" evidence="4">
    <location>
        <begin position="756"/>
        <end position="767"/>
    </location>
</feature>
<feature type="region of interest" description="Disordered" evidence="4">
    <location>
        <begin position="756"/>
        <end position="864"/>
    </location>
</feature>
<dbReference type="Pfam" id="PF08190">
    <property type="entry name" value="PIH1"/>
    <property type="match status" value="1"/>
</dbReference>
<dbReference type="AlphaFoldDB" id="A0A6G0YSJ0"/>
<accession>A0A6G0YSJ0</accession>
<evidence type="ECO:0000256" key="1">
    <source>
        <dbReference type="ARBA" id="ARBA00022490"/>
    </source>
</evidence>
<evidence type="ECO:0000313" key="7">
    <source>
        <dbReference type="EMBL" id="KAF0760877.1"/>
    </source>
</evidence>
<dbReference type="InterPro" id="IPR050734">
    <property type="entry name" value="PIH1/Kintoun_subfamily"/>
</dbReference>
<name>A0A6G0YSJ0_APHCR</name>
<comment type="function">
    <text evidence="3">Required for cytoplasmic pre-assembly of axonemal dyneins, thereby playing a central role in motility in cilia and flagella. Involved in pre-assembly of dynein arm complexes in the cytoplasm before intraflagellar transport loads them for the ciliary compartment.</text>
</comment>
<dbReference type="GO" id="GO:0060285">
    <property type="term" value="P:cilium-dependent cell motility"/>
    <property type="evidence" value="ECO:0007669"/>
    <property type="project" value="UniProtKB-UniRule"/>
</dbReference>
<dbReference type="Pfam" id="PF18201">
    <property type="entry name" value="PIH1_CS"/>
    <property type="match status" value="1"/>
</dbReference>
<evidence type="ECO:0000259" key="6">
    <source>
        <dbReference type="Pfam" id="PF18201"/>
    </source>
</evidence>
<dbReference type="InterPro" id="IPR034727">
    <property type="entry name" value="Kintoun"/>
</dbReference>
<feature type="compositionally biased region" description="Acidic residues" evidence="4">
    <location>
        <begin position="585"/>
        <end position="597"/>
    </location>
</feature>
<feature type="region of interest" description="Disordered" evidence="4">
    <location>
        <begin position="573"/>
        <end position="620"/>
    </location>
</feature>
<dbReference type="InterPro" id="IPR041442">
    <property type="entry name" value="PIH1D1/2/3_CS-like"/>
</dbReference>
<dbReference type="PANTHER" id="PTHR22997:SF3">
    <property type="entry name" value="PROTEIN KINTOUN"/>
    <property type="match status" value="1"/>
</dbReference>
<dbReference type="HAMAP" id="MF_03069">
    <property type="entry name" value="Kintoun"/>
    <property type="match status" value="1"/>
</dbReference>
<dbReference type="GO" id="GO:0120293">
    <property type="term" value="C:dynein axonemal particle"/>
    <property type="evidence" value="ECO:0007669"/>
    <property type="project" value="UniProtKB-SubCell"/>
</dbReference>
<keyword evidence="1 3" id="KW-0963">Cytoplasm</keyword>
<dbReference type="OrthoDB" id="546764at2759"/>
<evidence type="ECO:0000259" key="5">
    <source>
        <dbReference type="Pfam" id="PF08190"/>
    </source>
</evidence>